<sequence>MGHQIAPDTTKPSGVVPTHYHCYRWSGSGQEWDRMSRTDSLDLNSPDRPPVRTVEWLGKSPRFIEAVHTDPAGARNWLVAEWERACERAMNPVPDWVRNDDRAERALHGIRTCCWPTYSQWLVGGMVVFMSVVGTDQGCH</sequence>
<evidence type="ECO:0000313" key="2">
    <source>
        <dbReference type="Proteomes" id="UP001501231"/>
    </source>
</evidence>
<proteinExistence type="predicted"/>
<reference evidence="1 2" key="1">
    <citation type="journal article" date="2019" name="Int. J. Syst. Evol. Microbiol.">
        <title>The Global Catalogue of Microorganisms (GCM) 10K type strain sequencing project: providing services to taxonomists for standard genome sequencing and annotation.</title>
        <authorList>
            <consortium name="The Broad Institute Genomics Platform"/>
            <consortium name="The Broad Institute Genome Sequencing Center for Infectious Disease"/>
            <person name="Wu L."/>
            <person name="Ma J."/>
        </authorList>
    </citation>
    <scope>NUCLEOTIDE SEQUENCE [LARGE SCALE GENOMIC DNA]</scope>
    <source>
        <strain evidence="1 2">JCM 3325</strain>
    </source>
</reference>
<protein>
    <submittedName>
        <fullName evidence="1">Uncharacterized protein</fullName>
    </submittedName>
</protein>
<accession>A0ABN3J6L7</accession>
<gene>
    <name evidence="1" type="ORF">GCM10010191_39030</name>
</gene>
<name>A0ABN3J6L7_9ACTN</name>
<dbReference type="RefSeq" id="WP_344590433.1">
    <property type="nucleotide sequence ID" value="NZ_BAAARW010000012.1"/>
</dbReference>
<dbReference type="Proteomes" id="UP001501231">
    <property type="component" value="Unassembled WGS sequence"/>
</dbReference>
<keyword evidence="2" id="KW-1185">Reference proteome</keyword>
<organism evidence="1 2">
    <name type="scientific">Actinomadura vinacea</name>
    <dbReference type="NCBI Taxonomy" id="115336"/>
    <lineage>
        <taxon>Bacteria</taxon>
        <taxon>Bacillati</taxon>
        <taxon>Actinomycetota</taxon>
        <taxon>Actinomycetes</taxon>
        <taxon>Streptosporangiales</taxon>
        <taxon>Thermomonosporaceae</taxon>
        <taxon>Actinomadura</taxon>
    </lineage>
</organism>
<dbReference type="EMBL" id="BAAARW010000012">
    <property type="protein sequence ID" value="GAA2423271.1"/>
    <property type="molecule type" value="Genomic_DNA"/>
</dbReference>
<comment type="caution">
    <text evidence="1">The sequence shown here is derived from an EMBL/GenBank/DDBJ whole genome shotgun (WGS) entry which is preliminary data.</text>
</comment>
<evidence type="ECO:0000313" key="1">
    <source>
        <dbReference type="EMBL" id="GAA2423271.1"/>
    </source>
</evidence>